<dbReference type="AlphaFoldDB" id="A0A6P9AB32"/>
<evidence type="ECO:0000313" key="3">
    <source>
        <dbReference type="Proteomes" id="UP000515158"/>
    </source>
</evidence>
<protein>
    <submittedName>
        <fullName evidence="4">Uncharacterized protein LOC117653208 isoform X1</fullName>
    </submittedName>
</protein>
<dbReference type="KEGG" id="tpal:117653208"/>
<feature type="coiled-coil region" evidence="1">
    <location>
        <begin position="26"/>
        <end position="53"/>
    </location>
</feature>
<dbReference type="InParanoid" id="A0A6P9AB32"/>
<proteinExistence type="predicted"/>
<organism evidence="4">
    <name type="scientific">Thrips palmi</name>
    <name type="common">Melon thrips</name>
    <dbReference type="NCBI Taxonomy" id="161013"/>
    <lineage>
        <taxon>Eukaryota</taxon>
        <taxon>Metazoa</taxon>
        <taxon>Ecdysozoa</taxon>
        <taxon>Arthropoda</taxon>
        <taxon>Hexapoda</taxon>
        <taxon>Insecta</taxon>
        <taxon>Pterygota</taxon>
        <taxon>Neoptera</taxon>
        <taxon>Paraneoptera</taxon>
        <taxon>Thysanoptera</taxon>
        <taxon>Terebrantia</taxon>
        <taxon>Thripoidea</taxon>
        <taxon>Thripidae</taxon>
        <taxon>Thrips</taxon>
    </lineage>
</organism>
<accession>A0A6P9AB32</accession>
<keyword evidence="3" id="KW-1185">Reference proteome</keyword>
<dbReference type="RefSeq" id="XP_034254604.1">
    <property type="nucleotide sequence ID" value="XM_034398713.1"/>
</dbReference>
<gene>
    <name evidence="4" type="primary">LOC117653208</name>
</gene>
<dbReference type="GeneID" id="117653208"/>
<evidence type="ECO:0000256" key="1">
    <source>
        <dbReference type="SAM" id="Coils"/>
    </source>
</evidence>
<dbReference type="Proteomes" id="UP000515158">
    <property type="component" value="Unplaced"/>
</dbReference>
<keyword evidence="1" id="KW-0175">Coiled coil</keyword>
<name>A0A6P9AB32_THRPL</name>
<evidence type="ECO:0000256" key="2">
    <source>
        <dbReference type="SAM" id="MobiDB-lite"/>
    </source>
</evidence>
<reference evidence="4" key="1">
    <citation type="submission" date="2025-08" db="UniProtKB">
        <authorList>
            <consortium name="RefSeq"/>
        </authorList>
    </citation>
    <scope>IDENTIFICATION</scope>
    <source>
        <tissue evidence="4">Total insect</tissue>
    </source>
</reference>
<sequence>MASDSSLNSSNDSTCEGHHETWEDVTETQAKKILKLEKDLEELKLQNDHLEWHCCVYQDTLEKLDGMEELERTKDEYESREGPVCTHCRTEKLLKKIHTLEGKAKQSTAVEIQNEVSMHHVYAVQL</sequence>
<evidence type="ECO:0000313" key="4">
    <source>
        <dbReference type="RefSeq" id="XP_034254604.1"/>
    </source>
</evidence>
<feature type="compositionally biased region" description="Low complexity" evidence="2">
    <location>
        <begin position="1"/>
        <end position="13"/>
    </location>
</feature>
<feature type="region of interest" description="Disordered" evidence="2">
    <location>
        <begin position="1"/>
        <end position="23"/>
    </location>
</feature>